<proteinExistence type="predicted"/>
<name>A0A218NMR4_9ARCH</name>
<evidence type="ECO:0000313" key="3">
    <source>
        <dbReference type="Proteomes" id="UP000197679"/>
    </source>
</evidence>
<dbReference type="KEGG" id="marh:Mia14_0419"/>
<keyword evidence="3" id="KW-1185">Reference proteome</keyword>
<evidence type="ECO:0000313" key="2">
    <source>
        <dbReference type="EMBL" id="ASI13737.1"/>
    </source>
</evidence>
<dbReference type="Proteomes" id="UP000197679">
    <property type="component" value="Chromosome"/>
</dbReference>
<gene>
    <name evidence="2" type="ORF">Mia14_0419</name>
</gene>
<evidence type="ECO:0000256" key="1">
    <source>
        <dbReference type="SAM" id="MobiDB-lite"/>
    </source>
</evidence>
<reference evidence="2 3" key="1">
    <citation type="journal article" date="2017" name="Nat. Commun.">
        <title>'ARMAN' archaea depend on association with euryarchaeal host in culture and in situ.</title>
        <authorList>
            <person name="Golyshina O."/>
            <person name="Toshchakov S."/>
            <person name="Makarova K."/>
            <person name="Gavrilov S."/>
            <person name="Korzhenkov A."/>
            <person name="La Cono V."/>
            <person name="Arcadi E."/>
            <person name="Nechitaylo T."/>
            <person name="Ferrer M."/>
            <person name="Kublanov I."/>
            <person name="Wolf Y."/>
            <person name="Yakimov M."/>
            <person name="Golyshin P."/>
            <person name="Slesarev A."/>
            <person name="Kozyavkin S."/>
        </authorList>
    </citation>
    <scope>NUCLEOTIDE SEQUENCE [LARGE SCALE GENOMIC DNA]</scope>
    <source>
        <strain evidence="2 3">Mia14</strain>
    </source>
</reference>
<dbReference type="EMBL" id="CP019964">
    <property type="protein sequence ID" value="ASI13737.1"/>
    <property type="molecule type" value="Genomic_DNA"/>
</dbReference>
<dbReference type="AlphaFoldDB" id="A0A218NMR4"/>
<organism evidence="2 3">
    <name type="scientific">Candidatus Mancarchaeum acidiphilum</name>
    <dbReference type="NCBI Taxonomy" id="1920749"/>
    <lineage>
        <taxon>Archaea</taxon>
        <taxon>Candidatus Micrarchaeota</taxon>
        <taxon>Candidatus Mancarchaeum</taxon>
    </lineage>
</organism>
<protein>
    <submittedName>
        <fullName evidence="2">Uncharacterized protein</fullName>
    </submittedName>
</protein>
<accession>A0A218NMR4</accession>
<sequence length="333" mass="38191">MVILSKKHENNASCQRNARNGGLLRNTDNKANADQLLFENFKDSRAEIHKISQRLESGQGINKVMDKLGDENFVYSMLNDIGKLVLHDLNYMMKTVAGPDWVDIKPTEFGIELYKPEGLNSEYITGEYSKEKKRCSINLDLFKKIFLKSEVGQSITISEKSILEFLEAVYSTMMHEGFHAVQDNRFGYIDQIKNLDNPNDNIIFMEGSARFVEFFADSLITIGRYTRLDCSNAIEKSFLWHFAVEPVSSLAYERPDLIRNGIKEFIPYNIGMFIFVTRYVANGSFIETLGEIRKMAENGNISNDKLYDMLDNEIKNGSISKLKQKISLDYIRS</sequence>
<feature type="compositionally biased region" description="Basic and acidic residues" evidence="1">
    <location>
        <begin position="1"/>
        <end position="10"/>
    </location>
</feature>
<feature type="region of interest" description="Disordered" evidence="1">
    <location>
        <begin position="1"/>
        <end position="23"/>
    </location>
</feature>